<sequence length="353" mass="36371">MAFKNLRIGAPGILIGSIFATLVATPSRADEITDRIVQNVVQNILQNVRDQIQSRQLAGASSPGRLQFTGDSEGLLPAVDNPFAALGYAKAPVYTKAPPAPPPPTYIYGLNLIGSGDSSRAAGITVSSFGGTGAADITKIGIFSAYDALTFVFTGSGVWSNAPGIDTNTGVGAGTIAYINGGFSADFTVTGSWSSSSSATAGVTDGTGLSYAPNVQYKFEIGNGWYIEPTIGVTYSEAYTANFDTQIGNSTEVHGGARFGTETTWNGVRVQPSLKLEAFSLVSQSGVGAVVPSGTPITIPSVGLIATGQVGGRASGKLNILWTPTFSSFVEAHGTDISGFSSYGALGGFRWTF</sequence>
<proteinExistence type="predicted"/>
<dbReference type="EMBL" id="JAFCJH010000060">
    <property type="protein sequence ID" value="MBR0800706.1"/>
    <property type="molecule type" value="Genomic_DNA"/>
</dbReference>
<dbReference type="InterPro" id="IPR036709">
    <property type="entry name" value="Autotransporte_beta_dom_sf"/>
</dbReference>
<feature type="chain" id="PRO_5045128414" evidence="1">
    <location>
        <begin position="30"/>
        <end position="353"/>
    </location>
</feature>
<evidence type="ECO:0000256" key="1">
    <source>
        <dbReference type="SAM" id="SignalP"/>
    </source>
</evidence>
<comment type="caution">
    <text evidence="3">The sequence shown here is derived from an EMBL/GenBank/DDBJ whole genome shotgun (WGS) entry which is preliminary data.</text>
</comment>
<evidence type="ECO:0000313" key="4">
    <source>
        <dbReference type="Proteomes" id="UP001315278"/>
    </source>
</evidence>
<dbReference type="RefSeq" id="WP_212494996.1">
    <property type="nucleotide sequence ID" value="NZ_JAFCJH010000060.1"/>
</dbReference>
<feature type="domain" description="Autotransporter" evidence="2">
    <location>
        <begin position="98"/>
        <end position="353"/>
    </location>
</feature>
<accession>A0ABS5FV39</accession>
<protein>
    <submittedName>
        <fullName evidence="3">Autotransporter domain-containing protein</fullName>
    </submittedName>
</protein>
<dbReference type="Gene3D" id="2.40.128.130">
    <property type="entry name" value="Autotransporter beta-domain"/>
    <property type="match status" value="1"/>
</dbReference>
<dbReference type="Pfam" id="PF03797">
    <property type="entry name" value="Autotransporter"/>
    <property type="match status" value="1"/>
</dbReference>
<organism evidence="3 4">
    <name type="scientific">Bradyrhizobium jicamae</name>
    <dbReference type="NCBI Taxonomy" id="280332"/>
    <lineage>
        <taxon>Bacteria</taxon>
        <taxon>Pseudomonadati</taxon>
        <taxon>Pseudomonadota</taxon>
        <taxon>Alphaproteobacteria</taxon>
        <taxon>Hyphomicrobiales</taxon>
        <taxon>Nitrobacteraceae</taxon>
        <taxon>Bradyrhizobium</taxon>
    </lineage>
</organism>
<dbReference type="InterPro" id="IPR005546">
    <property type="entry name" value="Autotransporte_beta"/>
</dbReference>
<evidence type="ECO:0000259" key="2">
    <source>
        <dbReference type="PROSITE" id="PS51208"/>
    </source>
</evidence>
<dbReference type="Proteomes" id="UP001315278">
    <property type="component" value="Unassembled WGS sequence"/>
</dbReference>
<gene>
    <name evidence="3" type="ORF">JQ615_35630</name>
</gene>
<name>A0ABS5FV39_9BRAD</name>
<dbReference type="SUPFAM" id="SSF103515">
    <property type="entry name" value="Autotransporter"/>
    <property type="match status" value="1"/>
</dbReference>
<dbReference type="PROSITE" id="PS51208">
    <property type="entry name" value="AUTOTRANSPORTER"/>
    <property type="match status" value="1"/>
</dbReference>
<keyword evidence="4" id="KW-1185">Reference proteome</keyword>
<feature type="signal peptide" evidence="1">
    <location>
        <begin position="1"/>
        <end position="29"/>
    </location>
</feature>
<keyword evidence="1" id="KW-0732">Signal</keyword>
<reference evidence="4" key="1">
    <citation type="journal article" date="2021" name="ISME J.">
        <title>Evolutionary origin and ecological implication of a unique nif island in free-living Bradyrhizobium lineages.</title>
        <authorList>
            <person name="Tao J."/>
        </authorList>
    </citation>
    <scope>NUCLEOTIDE SEQUENCE [LARGE SCALE GENOMIC DNA]</scope>
    <source>
        <strain evidence="4">SZCCT0434</strain>
    </source>
</reference>
<evidence type="ECO:0000313" key="3">
    <source>
        <dbReference type="EMBL" id="MBR0800706.1"/>
    </source>
</evidence>